<accession>A0A1G2P7J8</accession>
<evidence type="ECO:0000256" key="1">
    <source>
        <dbReference type="SAM" id="Coils"/>
    </source>
</evidence>
<dbReference type="Proteomes" id="UP000176355">
    <property type="component" value="Unassembled WGS sequence"/>
</dbReference>
<keyword evidence="1" id="KW-0175">Coiled coil</keyword>
<reference evidence="2 3" key="1">
    <citation type="journal article" date="2016" name="Nat. Commun.">
        <title>Thousands of microbial genomes shed light on interconnected biogeochemical processes in an aquifer system.</title>
        <authorList>
            <person name="Anantharaman K."/>
            <person name="Brown C.T."/>
            <person name="Hug L.A."/>
            <person name="Sharon I."/>
            <person name="Castelle C.J."/>
            <person name="Probst A.J."/>
            <person name="Thomas B.C."/>
            <person name="Singh A."/>
            <person name="Wilkins M.J."/>
            <person name="Karaoz U."/>
            <person name="Brodie E.L."/>
            <person name="Williams K.H."/>
            <person name="Hubbard S.S."/>
            <person name="Banfield J.F."/>
        </authorList>
    </citation>
    <scope>NUCLEOTIDE SEQUENCE [LARGE SCALE GENOMIC DNA]</scope>
</reference>
<dbReference type="EMBL" id="MHSL01000007">
    <property type="protein sequence ID" value="OHA44253.1"/>
    <property type="molecule type" value="Genomic_DNA"/>
</dbReference>
<organism evidence="2 3">
    <name type="scientific">Candidatus Taylorbacteria bacterium RIFCSPLOWO2_12_FULL_44_15c</name>
    <dbReference type="NCBI Taxonomy" id="1802333"/>
    <lineage>
        <taxon>Bacteria</taxon>
        <taxon>Candidatus Tayloriibacteriota</taxon>
    </lineage>
</organism>
<feature type="coiled-coil region" evidence="1">
    <location>
        <begin position="7"/>
        <end position="34"/>
    </location>
</feature>
<sequence>MNHFDSLPEFEREFKRLSKRYHSLRQDFNDLEDVLRVLPTGSGKNFTIIYHSEKVKLVKVRLACKSLRGRSIRVIYAYHNDAAAFVYIEMYFKGDKTNENRERIKNYLKG</sequence>
<protein>
    <recommendedName>
        <fullName evidence="4">Addiction module toxin RelE</fullName>
    </recommendedName>
</protein>
<evidence type="ECO:0008006" key="4">
    <source>
        <dbReference type="Google" id="ProtNLM"/>
    </source>
</evidence>
<gene>
    <name evidence="2" type="ORF">A3G03_02880</name>
</gene>
<evidence type="ECO:0000313" key="2">
    <source>
        <dbReference type="EMBL" id="OHA44253.1"/>
    </source>
</evidence>
<comment type="caution">
    <text evidence="2">The sequence shown here is derived from an EMBL/GenBank/DDBJ whole genome shotgun (WGS) entry which is preliminary data.</text>
</comment>
<proteinExistence type="predicted"/>
<name>A0A1G2P7J8_9BACT</name>
<evidence type="ECO:0000313" key="3">
    <source>
        <dbReference type="Proteomes" id="UP000176355"/>
    </source>
</evidence>
<dbReference type="AlphaFoldDB" id="A0A1G2P7J8"/>